<keyword evidence="10" id="KW-1185">Reference proteome</keyword>
<dbReference type="AlphaFoldDB" id="A0A1I3KSX2"/>
<feature type="domain" description="RNA polymerase sigma factor 70 region 4 type 2" evidence="8">
    <location>
        <begin position="136"/>
        <end position="185"/>
    </location>
</feature>
<dbReference type="CDD" id="cd06171">
    <property type="entry name" value="Sigma70_r4"/>
    <property type="match status" value="1"/>
</dbReference>
<evidence type="ECO:0000313" key="10">
    <source>
        <dbReference type="Proteomes" id="UP000242763"/>
    </source>
</evidence>
<dbReference type="InterPro" id="IPR036388">
    <property type="entry name" value="WH-like_DNA-bd_sf"/>
</dbReference>
<dbReference type="Gene3D" id="1.10.1740.10">
    <property type="match status" value="1"/>
</dbReference>
<dbReference type="NCBIfam" id="NF008888">
    <property type="entry name" value="PRK11922.1"/>
    <property type="match status" value="1"/>
</dbReference>
<evidence type="ECO:0000256" key="6">
    <source>
        <dbReference type="RuleBase" id="RU000716"/>
    </source>
</evidence>
<dbReference type="InterPro" id="IPR039425">
    <property type="entry name" value="RNA_pol_sigma-70-like"/>
</dbReference>
<dbReference type="PROSITE" id="PS01063">
    <property type="entry name" value="SIGMA70_ECF"/>
    <property type="match status" value="1"/>
</dbReference>
<dbReference type="InterPro" id="IPR013325">
    <property type="entry name" value="RNA_pol_sigma_r2"/>
</dbReference>
<keyword evidence="3 6" id="KW-0731">Sigma factor</keyword>
<protein>
    <recommendedName>
        <fullName evidence="6">RNA polymerase sigma factor</fullName>
    </recommendedName>
</protein>
<keyword evidence="5 6" id="KW-0804">Transcription</keyword>
<dbReference type="Proteomes" id="UP000242763">
    <property type="component" value="Unassembled WGS sequence"/>
</dbReference>
<gene>
    <name evidence="9" type="ORF">SAMN03080618_01244</name>
</gene>
<evidence type="ECO:0000256" key="2">
    <source>
        <dbReference type="ARBA" id="ARBA00023015"/>
    </source>
</evidence>
<evidence type="ECO:0000259" key="7">
    <source>
        <dbReference type="Pfam" id="PF04542"/>
    </source>
</evidence>
<dbReference type="PANTHER" id="PTHR43133">
    <property type="entry name" value="RNA POLYMERASE ECF-TYPE SIGMA FACTO"/>
    <property type="match status" value="1"/>
</dbReference>
<dbReference type="PANTHER" id="PTHR43133:SF51">
    <property type="entry name" value="RNA POLYMERASE SIGMA FACTOR"/>
    <property type="match status" value="1"/>
</dbReference>
<organism evidence="9 10">
    <name type="scientific">Aquamicrobium aerolatum DSM 21857</name>
    <dbReference type="NCBI Taxonomy" id="1121003"/>
    <lineage>
        <taxon>Bacteria</taxon>
        <taxon>Pseudomonadati</taxon>
        <taxon>Pseudomonadota</taxon>
        <taxon>Alphaproteobacteria</taxon>
        <taxon>Hyphomicrobiales</taxon>
        <taxon>Phyllobacteriaceae</taxon>
        <taxon>Aerobium</taxon>
    </lineage>
</organism>
<sequence>MALAQATSTLDEPALIRLAQAREPDAIRTIITRYNQRLYRLARSITRNDADAEDVVQEAYLHAFRAIGGFRGEASLATWLSRITINQALGRLRRMRRREKLNASLGFQPTASVIPFPVATSTDDPERSMAQKELLQLVEKASDNLPEIYRVVFVARVIEGLSVEETAQVLDILPATVKSRLHRARFQVKREVEARIGPLLLDAFPFAGVRCSRLTQAVLNKLGFREPL</sequence>
<dbReference type="STRING" id="1121003.SAMN03080618_01244"/>
<dbReference type="InterPro" id="IPR000838">
    <property type="entry name" value="RNA_pol_sigma70_ECF_CS"/>
</dbReference>
<dbReference type="GO" id="GO:0006352">
    <property type="term" value="P:DNA-templated transcription initiation"/>
    <property type="evidence" value="ECO:0007669"/>
    <property type="project" value="InterPro"/>
</dbReference>
<keyword evidence="2 6" id="KW-0805">Transcription regulation</keyword>
<dbReference type="GO" id="GO:0003677">
    <property type="term" value="F:DNA binding"/>
    <property type="evidence" value="ECO:0007669"/>
    <property type="project" value="UniProtKB-KW"/>
</dbReference>
<dbReference type="OrthoDB" id="9780326at2"/>
<dbReference type="Pfam" id="PF08281">
    <property type="entry name" value="Sigma70_r4_2"/>
    <property type="match status" value="1"/>
</dbReference>
<dbReference type="GO" id="GO:0016987">
    <property type="term" value="F:sigma factor activity"/>
    <property type="evidence" value="ECO:0007669"/>
    <property type="project" value="UniProtKB-KW"/>
</dbReference>
<dbReference type="InterPro" id="IPR013249">
    <property type="entry name" value="RNA_pol_sigma70_r4_t2"/>
</dbReference>
<evidence type="ECO:0000256" key="5">
    <source>
        <dbReference type="ARBA" id="ARBA00023163"/>
    </source>
</evidence>
<reference evidence="10" key="1">
    <citation type="submission" date="2016-10" db="EMBL/GenBank/DDBJ databases">
        <authorList>
            <person name="Varghese N."/>
            <person name="Submissions S."/>
        </authorList>
    </citation>
    <scope>NUCLEOTIDE SEQUENCE [LARGE SCALE GENOMIC DNA]</scope>
    <source>
        <strain evidence="10">DSM 21857</strain>
    </source>
</reference>
<accession>A0A1I3KSX2</accession>
<dbReference type="Gene3D" id="1.10.10.10">
    <property type="entry name" value="Winged helix-like DNA-binding domain superfamily/Winged helix DNA-binding domain"/>
    <property type="match status" value="1"/>
</dbReference>
<dbReference type="InterPro" id="IPR014284">
    <property type="entry name" value="RNA_pol_sigma-70_dom"/>
</dbReference>
<dbReference type="EMBL" id="FORF01000006">
    <property type="protein sequence ID" value="SFI75603.1"/>
    <property type="molecule type" value="Genomic_DNA"/>
</dbReference>
<evidence type="ECO:0000256" key="3">
    <source>
        <dbReference type="ARBA" id="ARBA00023082"/>
    </source>
</evidence>
<dbReference type="SUPFAM" id="SSF88659">
    <property type="entry name" value="Sigma3 and sigma4 domains of RNA polymerase sigma factors"/>
    <property type="match status" value="1"/>
</dbReference>
<name>A0A1I3KSX2_9HYPH</name>
<evidence type="ECO:0000313" key="9">
    <source>
        <dbReference type="EMBL" id="SFI75603.1"/>
    </source>
</evidence>
<evidence type="ECO:0000256" key="1">
    <source>
        <dbReference type="ARBA" id="ARBA00010641"/>
    </source>
</evidence>
<dbReference type="InterPro" id="IPR013324">
    <property type="entry name" value="RNA_pol_sigma_r3/r4-like"/>
</dbReference>
<comment type="similarity">
    <text evidence="1 6">Belongs to the sigma-70 factor family. ECF subfamily.</text>
</comment>
<proteinExistence type="inferred from homology"/>
<evidence type="ECO:0000256" key="4">
    <source>
        <dbReference type="ARBA" id="ARBA00023125"/>
    </source>
</evidence>
<keyword evidence="4 6" id="KW-0238">DNA-binding</keyword>
<evidence type="ECO:0000259" key="8">
    <source>
        <dbReference type="Pfam" id="PF08281"/>
    </source>
</evidence>
<dbReference type="Pfam" id="PF04542">
    <property type="entry name" value="Sigma70_r2"/>
    <property type="match status" value="1"/>
</dbReference>
<dbReference type="InterPro" id="IPR007627">
    <property type="entry name" value="RNA_pol_sigma70_r2"/>
</dbReference>
<dbReference type="RefSeq" id="WP_091519933.1">
    <property type="nucleotide sequence ID" value="NZ_FORF01000006.1"/>
</dbReference>
<dbReference type="NCBIfam" id="TIGR02937">
    <property type="entry name" value="sigma70-ECF"/>
    <property type="match status" value="1"/>
</dbReference>
<dbReference type="SUPFAM" id="SSF88946">
    <property type="entry name" value="Sigma2 domain of RNA polymerase sigma factors"/>
    <property type="match status" value="1"/>
</dbReference>
<feature type="domain" description="RNA polymerase sigma-70 region 2" evidence="7">
    <location>
        <begin position="31"/>
        <end position="97"/>
    </location>
</feature>